<sequence>MGFIKKNLLKVIEWTENDGSTMVYKFPVPDRYEIMKGSQLVVRESQAAIFVTEGQIADVFTAGTWELKPDNVPILSKLGAWKYGWDMPKKSDVYYVSLKQFIGMKWGTANPIMMRDKDFGMIRIMGHGEYSFHVADPSLFMRECFGTIHSYKTDDIADYLRSIVLAELTDLLGECQIPALDLAANYLELGDTARDHATARFGKLGLAVDQIIIRNLKLPEAVEKAMDKRTTLGVFDGKMSEYAQYESVQAMRDSARNPGAGGMFAAAGMGLGLGARMANQFGEGLDGAAKSAASVKCAKCGASMAPNAKFCPECGAKAVPAGSAVCPKCGKAVSASAKFCPECGAS</sequence>
<dbReference type="Pfam" id="PF13421">
    <property type="entry name" value="Band_7_1"/>
    <property type="match status" value="1"/>
</dbReference>
<feature type="domain" description="SPFH" evidence="2">
    <location>
        <begin position="23"/>
        <end position="233"/>
    </location>
</feature>
<feature type="non-terminal residue" evidence="3">
    <location>
        <position position="346"/>
    </location>
</feature>
<dbReference type="PANTHER" id="PTHR37826:SF2">
    <property type="entry name" value="ZINC-RIBBON DOMAIN-CONTAINING PROTEIN"/>
    <property type="match status" value="1"/>
</dbReference>
<gene>
    <name evidence="3" type="ORF">IAD51_01355</name>
</gene>
<evidence type="ECO:0000313" key="3">
    <source>
        <dbReference type="EMBL" id="HIU20877.1"/>
    </source>
</evidence>
<dbReference type="Gene3D" id="3.30.479.30">
    <property type="entry name" value="Band 7 domain"/>
    <property type="match status" value="1"/>
</dbReference>
<proteinExistence type="predicted"/>
<dbReference type="AlphaFoldDB" id="A0A9D1HRU3"/>
<dbReference type="Pfam" id="PF12773">
    <property type="entry name" value="DZR"/>
    <property type="match status" value="1"/>
</dbReference>
<accession>A0A9D1HRU3</accession>
<name>A0A9D1HRU3_9FIRM</name>
<dbReference type="InterPro" id="IPR025874">
    <property type="entry name" value="DZR"/>
</dbReference>
<dbReference type="EMBL" id="DVMN01000025">
    <property type="protein sequence ID" value="HIU20877.1"/>
    <property type="molecule type" value="Genomic_DNA"/>
</dbReference>
<evidence type="ECO:0000259" key="2">
    <source>
        <dbReference type="Pfam" id="PF13421"/>
    </source>
</evidence>
<comment type="caution">
    <text evidence="3">The sequence shown here is derived from an EMBL/GenBank/DDBJ whole genome shotgun (WGS) entry which is preliminary data.</text>
</comment>
<dbReference type="PANTHER" id="PTHR37826">
    <property type="entry name" value="FLOTILLIN BAND_7_5 DOMAIN PROTEIN"/>
    <property type="match status" value="1"/>
</dbReference>
<reference evidence="3" key="2">
    <citation type="journal article" date="2021" name="PeerJ">
        <title>Extensive microbial diversity within the chicken gut microbiome revealed by metagenomics and culture.</title>
        <authorList>
            <person name="Gilroy R."/>
            <person name="Ravi A."/>
            <person name="Getino M."/>
            <person name="Pursley I."/>
            <person name="Horton D.L."/>
            <person name="Alikhan N.F."/>
            <person name="Baker D."/>
            <person name="Gharbi K."/>
            <person name="Hall N."/>
            <person name="Watson M."/>
            <person name="Adriaenssens E.M."/>
            <person name="Foster-Nyarko E."/>
            <person name="Jarju S."/>
            <person name="Secka A."/>
            <person name="Antonio M."/>
            <person name="Oren A."/>
            <person name="Chaudhuri R.R."/>
            <person name="La Ragione R."/>
            <person name="Hildebrand F."/>
            <person name="Pallen M.J."/>
        </authorList>
    </citation>
    <scope>NUCLEOTIDE SEQUENCE</scope>
    <source>
        <strain evidence="3">1063</strain>
    </source>
</reference>
<feature type="domain" description="DZANK-type" evidence="1">
    <location>
        <begin position="297"/>
        <end position="344"/>
    </location>
</feature>
<dbReference type="CDD" id="cd03408">
    <property type="entry name" value="SPFH_like_u1"/>
    <property type="match status" value="1"/>
</dbReference>
<dbReference type="Proteomes" id="UP000824088">
    <property type="component" value="Unassembled WGS sequence"/>
</dbReference>
<protein>
    <submittedName>
        <fullName evidence="3">SPFH domain-containing protein</fullName>
    </submittedName>
</protein>
<evidence type="ECO:0000259" key="1">
    <source>
        <dbReference type="Pfam" id="PF12773"/>
    </source>
</evidence>
<dbReference type="InterPro" id="IPR036013">
    <property type="entry name" value="Band_7/SPFH_dom_sf"/>
</dbReference>
<evidence type="ECO:0000313" key="4">
    <source>
        <dbReference type="Proteomes" id="UP000824088"/>
    </source>
</evidence>
<organism evidence="3 4">
    <name type="scientific">Candidatus Limadaptatus stercorigallinarum</name>
    <dbReference type="NCBI Taxonomy" id="2840845"/>
    <lineage>
        <taxon>Bacteria</taxon>
        <taxon>Bacillati</taxon>
        <taxon>Bacillota</taxon>
        <taxon>Clostridia</taxon>
        <taxon>Eubacteriales</taxon>
        <taxon>Candidatus Limadaptatus</taxon>
    </lineage>
</organism>
<reference evidence="3" key="1">
    <citation type="submission" date="2020-10" db="EMBL/GenBank/DDBJ databases">
        <authorList>
            <person name="Gilroy R."/>
        </authorList>
    </citation>
    <scope>NUCLEOTIDE SEQUENCE</scope>
    <source>
        <strain evidence="3">1063</strain>
    </source>
</reference>
<dbReference type="InterPro" id="IPR033880">
    <property type="entry name" value="SPFH_YdjI"/>
</dbReference>
<dbReference type="SUPFAM" id="SSF117892">
    <property type="entry name" value="Band 7/SPFH domain"/>
    <property type="match status" value="1"/>
</dbReference>